<reference evidence="11 12" key="1">
    <citation type="submission" date="2019-07" db="EMBL/GenBank/DDBJ databases">
        <title>Whole genome shotgun sequence of Rhodospirillum oryzae NBRC 107573.</title>
        <authorList>
            <person name="Hosoyama A."/>
            <person name="Uohara A."/>
            <person name="Ohji S."/>
            <person name="Ichikawa N."/>
        </authorList>
    </citation>
    <scope>NUCLEOTIDE SEQUENCE [LARGE SCALE GENOMIC DNA]</scope>
    <source>
        <strain evidence="11 12">NBRC 107573</strain>
    </source>
</reference>
<dbReference type="SUPFAM" id="SSF109998">
    <property type="entry name" value="Triger factor/SurA peptide-binding domain-like"/>
    <property type="match status" value="1"/>
</dbReference>
<dbReference type="AlphaFoldDB" id="A0A512H8E1"/>
<evidence type="ECO:0000256" key="1">
    <source>
        <dbReference type="ARBA" id="ARBA00018370"/>
    </source>
</evidence>
<keyword evidence="12" id="KW-1185">Reference proteome</keyword>
<organism evidence="11 12">
    <name type="scientific">Pararhodospirillum oryzae</name>
    <dbReference type="NCBI Taxonomy" id="478448"/>
    <lineage>
        <taxon>Bacteria</taxon>
        <taxon>Pseudomonadati</taxon>
        <taxon>Pseudomonadota</taxon>
        <taxon>Alphaproteobacteria</taxon>
        <taxon>Rhodospirillales</taxon>
        <taxon>Rhodospirillaceae</taxon>
        <taxon>Pararhodospirillum</taxon>
    </lineage>
</organism>
<evidence type="ECO:0000256" key="4">
    <source>
        <dbReference type="ARBA" id="ARBA00023110"/>
    </source>
</evidence>
<sequence length="456" mass="49065">MPLFVRPFACPLPGCRVPVAGRRGRGSFLLALAVGLAWLAGPAGVSPALAQGGPAPEKRAAPAQPLAGERIVAVVNEDAISGRDLAARMDIVAATSRLPNIPEVRQRLAPQILRALIDETLKLQETRRANISVGPDDIAQGVERLERQNNLPPGGLEKAFKAAGLNWDSLVRQVRAEMGWIKVVQASLVPRVSVSDDEISLYEANLRRNLGQPEYLVADIFLAVDDPAQDGEVRAAANRLIEQMREGANFAALARQFSRGPSAQRGGDLGWVGPGDVDQDVLAVLRQMNPGNLSQPVRAFGGYHILLMRDRRLAGAGQGASFPVLSRVIVAEEGPRALPAAKRASVMERLKTVRGCEAFNALAREVGPPSGPMGPVDPQRLPVEVRDVVSHLEIGEPSAPLPSEGVLAVVMVCERPQGGMPDRSTIRERLAQQKLEGLAQRRLRDLRQQAIIDVRV</sequence>
<evidence type="ECO:0000256" key="9">
    <source>
        <dbReference type="PROSITE-ProRule" id="PRU00278"/>
    </source>
</evidence>
<dbReference type="SUPFAM" id="SSF54534">
    <property type="entry name" value="FKBP-like"/>
    <property type="match status" value="2"/>
</dbReference>
<evidence type="ECO:0000256" key="2">
    <source>
        <dbReference type="ARBA" id="ARBA00022729"/>
    </source>
</evidence>
<protein>
    <recommendedName>
        <fullName evidence="1">Parvulin-like PPIase</fullName>
    </recommendedName>
    <alternativeName>
        <fullName evidence="7">Peptidyl-prolyl cis-trans isomerase plp</fullName>
    </alternativeName>
    <alternativeName>
        <fullName evidence="8">Rotamase plp</fullName>
    </alternativeName>
</protein>
<dbReference type="PANTHER" id="PTHR47637">
    <property type="entry name" value="CHAPERONE SURA"/>
    <property type="match status" value="1"/>
</dbReference>
<dbReference type="PANTHER" id="PTHR47637:SF1">
    <property type="entry name" value="CHAPERONE SURA"/>
    <property type="match status" value="1"/>
</dbReference>
<name>A0A512H8E1_9PROT</name>
<gene>
    <name evidence="11" type="ORF">ROR02_18010</name>
</gene>
<keyword evidence="6 9" id="KW-0413">Isomerase</keyword>
<dbReference type="PROSITE" id="PS50198">
    <property type="entry name" value="PPIC_PPIASE_2"/>
    <property type="match status" value="1"/>
</dbReference>
<keyword evidence="2" id="KW-0732">Signal</keyword>
<dbReference type="InterPro" id="IPR050280">
    <property type="entry name" value="OMP_Chaperone_SurA"/>
</dbReference>
<dbReference type="InterPro" id="IPR023058">
    <property type="entry name" value="PPIase_PpiC_CS"/>
</dbReference>
<evidence type="ECO:0000256" key="7">
    <source>
        <dbReference type="ARBA" id="ARBA00030642"/>
    </source>
</evidence>
<feature type="domain" description="PpiC" evidence="10">
    <location>
        <begin position="212"/>
        <end position="310"/>
    </location>
</feature>
<dbReference type="InterPro" id="IPR046357">
    <property type="entry name" value="PPIase_dom_sf"/>
</dbReference>
<evidence type="ECO:0000313" key="12">
    <source>
        <dbReference type="Proteomes" id="UP000321567"/>
    </source>
</evidence>
<dbReference type="EMBL" id="BJZO01000044">
    <property type="protein sequence ID" value="GEO81670.1"/>
    <property type="molecule type" value="Genomic_DNA"/>
</dbReference>
<dbReference type="Pfam" id="PF00639">
    <property type="entry name" value="Rotamase"/>
    <property type="match status" value="1"/>
</dbReference>
<dbReference type="Gene3D" id="1.10.4030.10">
    <property type="entry name" value="Porin chaperone SurA, peptide-binding domain"/>
    <property type="match status" value="1"/>
</dbReference>
<dbReference type="Gene3D" id="3.10.50.40">
    <property type="match status" value="1"/>
</dbReference>
<proteinExistence type="predicted"/>
<dbReference type="InterPro" id="IPR027304">
    <property type="entry name" value="Trigger_fact/SurA_dom_sf"/>
</dbReference>
<dbReference type="GO" id="GO:0003755">
    <property type="term" value="F:peptidyl-prolyl cis-trans isomerase activity"/>
    <property type="evidence" value="ECO:0007669"/>
    <property type="project" value="UniProtKB-KW"/>
</dbReference>
<dbReference type="Pfam" id="PF09312">
    <property type="entry name" value="SurA_N"/>
    <property type="match status" value="1"/>
</dbReference>
<keyword evidence="3" id="KW-0574">Periplasm</keyword>
<comment type="caution">
    <text evidence="11">The sequence shown here is derived from an EMBL/GenBank/DDBJ whole genome shotgun (WGS) entry which is preliminary data.</text>
</comment>
<evidence type="ECO:0000259" key="10">
    <source>
        <dbReference type="PROSITE" id="PS50198"/>
    </source>
</evidence>
<dbReference type="InterPro" id="IPR000297">
    <property type="entry name" value="PPIase_PpiC"/>
</dbReference>
<dbReference type="PROSITE" id="PS01096">
    <property type="entry name" value="PPIC_PPIASE_1"/>
    <property type="match status" value="1"/>
</dbReference>
<evidence type="ECO:0000256" key="5">
    <source>
        <dbReference type="ARBA" id="ARBA00023186"/>
    </source>
</evidence>
<keyword evidence="4 9" id="KW-0697">Rotamase</keyword>
<evidence type="ECO:0000313" key="11">
    <source>
        <dbReference type="EMBL" id="GEO81670.1"/>
    </source>
</evidence>
<evidence type="ECO:0000256" key="8">
    <source>
        <dbReference type="ARBA" id="ARBA00031484"/>
    </source>
</evidence>
<dbReference type="Proteomes" id="UP000321567">
    <property type="component" value="Unassembled WGS sequence"/>
</dbReference>
<evidence type="ECO:0000256" key="6">
    <source>
        <dbReference type="ARBA" id="ARBA00023235"/>
    </source>
</evidence>
<evidence type="ECO:0000256" key="3">
    <source>
        <dbReference type="ARBA" id="ARBA00022764"/>
    </source>
</evidence>
<dbReference type="RefSeq" id="WP_246135478.1">
    <property type="nucleotide sequence ID" value="NZ_BJZO01000044.1"/>
</dbReference>
<dbReference type="InterPro" id="IPR015391">
    <property type="entry name" value="SurA_N"/>
</dbReference>
<accession>A0A512H8E1</accession>
<keyword evidence="5" id="KW-0143">Chaperone</keyword>